<evidence type="ECO:0000313" key="1">
    <source>
        <dbReference type="EMBL" id="GBE85308.1"/>
    </source>
</evidence>
<dbReference type="AlphaFoldDB" id="A0A401GSU4"/>
<gene>
    <name evidence="1" type="ORF">SCP_0704950</name>
</gene>
<dbReference type="OrthoDB" id="428177at2759"/>
<accession>A0A401GSU4</accession>
<dbReference type="InParanoid" id="A0A401GSU4"/>
<protein>
    <submittedName>
        <fullName evidence="1">Uncharacterized protein</fullName>
    </submittedName>
</protein>
<name>A0A401GSU4_9APHY</name>
<dbReference type="STRING" id="139825.A0A401GSU4"/>
<organism evidence="1 2">
    <name type="scientific">Sparassis crispa</name>
    <dbReference type="NCBI Taxonomy" id="139825"/>
    <lineage>
        <taxon>Eukaryota</taxon>
        <taxon>Fungi</taxon>
        <taxon>Dikarya</taxon>
        <taxon>Basidiomycota</taxon>
        <taxon>Agaricomycotina</taxon>
        <taxon>Agaricomycetes</taxon>
        <taxon>Polyporales</taxon>
        <taxon>Sparassidaceae</taxon>
        <taxon>Sparassis</taxon>
    </lineage>
</organism>
<proteinExistence type="predicted"/>
<reference evidence="1 2" key="1">
    <citation type="journal article" date="2018" name="Sci. Rep.">
        <title>Genome sequence of the cauliflower mushroom Sparassis crispa (Hanabiratake) and its association with beneficial usage.</title>
        <authorList>
            <person name="Kiyama R."/>
            <person name="Furutani Y."/>
            <person name="Kawaguchi K."/>
            <person name="Nakanishi T."/>
        </authorList>
    </citation>
    <scope>NUCLEOTIDE SEQUENCE [LARGE SCALE GENOMIC DNA]</scope>
</reference>
<dbReference type="RefSeq" id="XP_027616221.1">
    <property type="nucleotide sequence ID" value="XM_027760420.1"/>
</dbReference>
<dbReference type="GeneID" id="38782225"/>
<comment type="caution">
    <text evidence="1">The sequence shown here is derived from an EMBL/GenBank/DDBJ whole genome shotgun (WGS) entry which is preliminary data.</text>
</comment>
<evidence type="ECO:0000313" key="2">
    <source>
        <dbReference type="Proteomes" id="UP000287166"/>
    </source>
</evidence>
<keyword evidence="2" id="KW-1185">Reference proteome</keyword>
<dbReference type="Proteomes" id="UP000287166">
    <property type="component" value="Unassembled WGS sequence"/>
</dbReference>
<dbReference type="EMBL" id="BFAD01000007">
    <property type="protein sequence ID" value="GBE85308.1"/>
    <property type="molecule type" value="Genomic_DNA"/>
</dbReference>
<sequence>MHSYNALGSNDAYGSAYGTGDFYTDSTAQWAFDDRLKYILNHNHSTLGTLWKELSD</sequence>
<dbReference type="Gene3D" id="3.20.20.80">
    <property type="entry name" value="Glycosidases"/>
    <property type="match status" value="1"/>
</dbReference>